<accession>A0A3E0DIT4</accession>
<dbReference type="EMBL" id="QUNG01000015">
    <property type="protein sequence ID" value="REG81348.1"/>
    <property type="molecule type" value="Genomic_DNA"/>
</dbReference>
<proteinExistence type="predicted"/>
<evidence type="ECO:0000313" key="3">
    <source>
        <dbReference type="Proteomes" id="UP000256542"/>
    </source>
</evidence>
<dbReference type="Proteomes" id="UP000256542">
    <property type="component" value="Unassembled WGS sequence"/>
</dbReference>
<gene>
    <name evidence="2" type="ORF">DFP81_11569</name>
</gene>
<feature type="transmembrane region" description="Helical" evidence="1">
    <location>
        <begin position="6"/>
        <end position="25"/>
    </location>
</feature>
<sequence>MFLLRAFIYLISLAGVGYLIGLEGYEFKTLAAYSEHTLTEHMQDAMTFLSCMLFLYASRIDPKLKIAGTMLAALLAMMFVRESDALLDQYVFDGAWQTIVYLILGTVLVSLWGKFSHIYPSLKAYSETACYGTCLSGIVIVLAFSRMMGRNSFWTSVMGDNYMRVVKDIVEEGTETLGYTLILISAIELVLICRRNRARALAVN</sequence>
<name>A0A3E0DIT4_9GAMM</name>
<feature type="transmembrane region" description="Helical" evidence="1">
    <location>
        <begin position="94"/>
        <end position="112"/>
    </location>
</feature>
<organism evidence="2 3">
    <name type="scientific">Marinomonas pollencensis</name>
    <dbReference type="NCBI Taxonomy" id="491954"/>
    <lineage>
        <taxon>Bacteria</taxon>
        <taxon>Pseudomonadati</taxon>
        <taxon>Pseudomonadota</taxon>
        <taxon>Gammaproteobacteria</taxon>
        <taxon>Oceanospirillales</taxon>
        <taxon>Oceanospirillaceae</taxon>
        <taxon>Marinomonas</taxon>
    </lineage>
</organism>
<reference evidence="2 3" key="1">
    <citation type="submission" date="2018-08" db="EMBL/GenBank/DDBJ databases">
        <title>Genomic Encyclopedia of Type Strains, Phase III (KMG-III): the genomes of soil and plant-associated and newly described type strains.</title>
        <authorList>
            <person name="Whitman W."/>
        </authorList>
    </citation>
    <scope>NUCLEOTIDE SEQUENCE [LARGE SCALE GENOMIC DNA]</scope>
    <source>
        <strain evidence="2 3">CECT 7375</strain>
    </source>
</reference>
<evidence type="ECO:0000256" key="1">
    <source>
        <dbReference type="SAM" id="Phobius"/>
    </source>
</evidence>
<keyword evidence="1" id="KW-1133">Transmembrane helix</keyword>
<comment type="caution">
    <text evidence="2">The sequence shown here is derived from an EMBL/GenBank/DDBJ whole genome shotgun (WGS) entry which is preliminary data.</text>
</comment>
<evidence type="ECO:0000313" key="2">
    <source>
        <dbReference type="EMBL" id="REG81348.1"/>
    </source>
</evidence>
<keyword evidence="3" id="KW-1185">Reference proteome</keyword>
<dbReference type="AlphaFoldDB" id="A0A3E0DIT4"/>
<protein>
    <submittedName>
        <fullName evidence="2">Uncharacterized protein</fullName>
    </submittedName>
</protein>
<dbReference type="OrthoDB" id="1425700at2"/>
<keyword evidence="1" id="KW-0472">Membrane</keyword>
<feature type="transmembrane region" description="Helical" evidence="1">
    <location>
        <begin position="176"/>
        <end position="193"/>
    </location>
</feature>
<keyword evidence="1" id="KW-0812">Transmembrane</keyword>
<dbReference type="RefSeq" id="WP_115898924.1">
    <property type="nucleotide sequence ID" value="NZ_QUNG01000015.1"/>
</dbReference>
<feature type="transmembrane region" description="Helical" evidence="1">
    <location>
        <begin position="124"/>
        <end position="144"/>
    </location>
</feature>